<dbReference type="AlphaFoldDB" id="A0AAW2NPR8"/>
<sequence length="222" mass="26196">MWICVRLAPIESFFRFNHPIDQIRTMERSSWNFNKNILILNEVEPDDNRHDIDLNWCAFFVQVHGLPLRQMTAEIARYIGDRLSKFIEVDQGSRMGLDNANSSVTRCLTTFERYYEAAVINKEMSIGMVFVRTITELLLRGVLGYIAKSCTKQYEERYVDLGENTQYGPWIQDPNLKPFRRNTGVPDPHTRLLNKIRNTRMELNKWNVTHFGRVELKIPLRR</sequence>
<accession>A0AAW2NPR8</accession>
<reference evidence="1" key="1">
    <citation type="submission" date="2020-06" db="EMBL/GenBank/DDBJ databases">
        <authorList>
            <person name="Li T."/>
            <person name="Hu X."/>
            <person name="Zhang T."/>
            <person name="Song X."/>
            <person name="Zhang H."/>
            <person name="Dai N."/>
            <person name="Sheng W."/>
            <person name="Hou X."/>
            <person name="Wei L."/>
        </authorList>
    </citation>
    <scope>NUCLEOTIDE SEQUENCE</scope>
    <source>
        <strain evidence="1">G02</strain>
        <tissue evidence="1">Leaf</tissue>
    </source>
</reference>
<gene>
    <name evidence="1" type="ORF">Sradi_4420000</name>
</gene>
<name>A0AAW2NPR8_SESRA</name>
<reference evidence="1" key="2">
    <citation type="journal article" date="2024" name="Plant">
        <title>Genomic evolution and insights into agronomic trait innovations of Sesamum species.</title>
        <authorList>
            <person name="Miao H."/>
            <person name="Wang L."/>
            <person name="Qu L."/>
            <person name="Liu H."/>
            <person name="Sun Y."/>
            <person name="Le M."/>
            <person name="Wang Q."/>
            <person name="Wei S."/>
            <person name="Zheng Y."/>
            <person name="Lin W."/>
            <person name="Duan Y."/>
            <person name="Cao H."/>
            <person name="Xiong S."/>
            <person name="Wang X."/>
            <person name="Wei L."/>
            <person name="Li C."/>
            <person name="Ma Q."/>
            <person name="Ju M."/>
            <person name="Zhao R."/>
            <person name="Li G."/>
            <person name="Mu C."/>
            <person name="Tian Q."/>
            <person name="Mei H."/>
            <person name="Zhang T."/>
            <person name="Gao T."/>
            <person name="Zhang H."/>
        </authorList>
    </citation>
    <scope>NUCLEOTIDE SEQUENCE</scope>
    <source>
        <strain evidence="1">G02</strain>
    </source>
</reference>
<proteinExistence type="predicted"/>
<organism evidence="1">
    <name type="scientific">Sesamum radiatum</name>
    <name type="common">Black benniseed</name>
    <dbReference type="NCBI Taxonomy" id="300843"/>
    <lineage>
        <taxon>Eukaryota</taxon>
        <taxon>Viridiplantae</taxon>
        <taxon>Streptophyta</taxon>
        <taxon>Embryophyta</taxon>
        <taxon>Tracheophyta</taxon>
        <taxon>Spermatophyta</taxon>
        <taxon>Magnoliopsida</taxon>
        <taxon>eudicotyledons</taxon>
        <taxon>Gunneridae</taxon>
        <taxon>Pentapetalae</taxon>
        <taxon>asterids</taxon>
        <taxon>lamiids</taxon>
        <taxon>Lamiales</taxon>
        <taxon>Pedaliaceae</taxon>
        <taxon>Sesamum</taxon>
    </lineage>
</organism>
<dbReference type="EMBL" id="JACGWJ010000019">
    <property type="protein sequence ID" value="KAL0345887.1"/>
    <property type="molecule type" value="Genomic_DNA"/>
</dbReference>
<protein>
    <submittedName>
        <fullName evidence="1">Uncharacterized protein</fullName>
    </submittedName>
</protein>
<comment type="caution">
    <text evidence="1">The sequence shown here is derived from an EMBL/GenBank/DDBJ whole genome shotgun (WGS) entry which is preliminary data.</text>
</comment>
<evidence type="ECO:0000313" key="1">
    <source>
        <dbReference type="EMBL" id="KAL0345887.1"/>
    </source>
</evidence>